<dbReference type="InterPro" id="IPR023213">
    <property type="entry name" value="CAT-like_dom_sf"/>
</dbReference>
<comment type="similarity">
    <text evidence="1">Belongs to the plant acyltransferase family.</text>
</comment>
<evidence type="ECO:0000313" key="2">
    <source>
        <dbReference type="EMBL" id="CAA7014175.1"/>
    </source>
</evidence>
<dbReference type="AlphaFoldDB" id="A0A6D2I7I8"/>
<dbReference type="OrthoDB" id="756073at2759"/>
<sequence length="353" mass="39079">METKIPKSMIVGVLSVVPVKVTQHRKVRCISVGDPVGAGVYRRTLNIVTYYKQEGESGGERGWLFAGHFKESLGKALAEQPMLAGRLRRREDGLEVVPNDSGVRLVEARFPASLPEFLEMSKRDKSRAEAESVFWIDIDEVDPRFSPLCYVQVTNFESGGYSIGISCSILVADFIVGTDFLNKWAQIQSSLAHSQTRLKPIFHVPSVKQNLDIFVTDLTRSASVLDRGISVVYQAKPCLKMSLACMKKAIVTCEKASVYVFLYIKEHGENSTECDGVKVEVRSRDEAISDCDCNDLEETGVGVLNASLAFEERSEGTSCWVGSVPKGLVFFLVPPTFEGNKSLVKFMFALPKE</sequence>
<dbReference type="EMBL" id="CACVBM020001140">
    <property type="protein sequence ID" value="CAA7034083.1"/>
    <property type="molecule type" value="Genomic_DNA"/>
</dbReference>
<gene>
    <name evidence="2" type="ORF">MERR_LOCUS1409</name>
    <name evidence="4" type="ORF">MERR_LOCUS21318</name>
    <name evidence="3" type="ORF">MERR_LOCUS8407</name>
</gene>
<dbReference type="PANTHER" id="PTHR31642">
    <property type="entry name" value="TRICHOTHECENE 3-O-ACETYLTRANSFERASE"/>
    <property type="match status" value="1"/>
</dbReference>
<dbReference type="EMBL" id="CACVBM020000097">
    <property type="protein sequence ID" value="CAA7014175.1"/>
    <property type="molecule type" value="Genomic_DNA"/>
</dbReference>
<dbReference type="InterPro" id="IPR050317">
    <property type="entry name" value="Plant_Fungal_Acyltransferase"/>
</dbReference>
<proteinExistence type="inferred from homology"/>
<evidence type="ECO:0000256" key="1">
    <source>
        <dbReference type="ARBA" id="ARBA00009861"/>
    </source>
</evidence>
<reference evidence="3 5" key="1">
    <citation type="submission" date="2020-01" db="EMBL/GenBank/DDBJ databases">
        <authorList>
            <person name="Mishra B."/>
        </authorList>
    </citation>
    <scope>NUCLEOTIDE SEQUENCE [LARGE SCALE GENOMIC DNA]</scope>
</reference>
<organism evidence="3 5">
    <name type="scientific">Microthlaspi erraticum</name>
    <dbReference type="NCBI Taxonomy" id="1685480"/>
    <lineage>
        <taxon>Eukaryota</taxon>
        <taxon>Viridiplantae</taxon>
        <taxon>Streptophyta</taxon>
        <taxon>Embryophyta</taxon>
        <taxon>Tracheophyta</taxon>
        <taxon>Spermatophyta</taxon>
        <taxon>Magnoliopsida</taxon>
        <taxon>eudicotyledons</taxon>
        <taxon>Gunneridae</taxon>
        <taxon>Pentapetalae</taxon>
        <taxon>rosids</taxon>
        <taxon>malvids</taxon>
        <taxon>Brassicales</taxon>
        <taxon>Brassicaceae</taxon>
        <taxon>Coluteocarpeae</taxon>
        <taxon>Microthlaspi</taxon>
    </lineage>
</organism>
<dbReference type="Pfam" id="PF02458">
    <property type="entry name" value="Transferase"/>
    <property type="match status" value="1"/>
</dbReference>
<evidence type="ECO:0000313" key="3">
    <source>
        <dbReference type="EMBL" id="CAA7021172.1"/>
    </source>
</evidence>
<keyword evidence="5" id="KW-1185">Reference proteome</keyword>
<dbReference type="PANTHER" id="PTHR31642:SF299">
    <property type="entry name" value="OS02G0653400 PROTEIN"/>
    <property type="match status" value="1"/>
</dbReference>
<dbReference type="Proteomes" id="UP000467841">
    <property type="component" value="Unassembled WGS sequence"/>
</dbReference>
<dbReference type="EMBL" id="CACVBM020000599">
    <property type="protein sequence ID" value="CAA7021172.1"/>
    <property type="molecule type" value="Genomic_DNA"/>
</dbReference>
<dbReference type="Gene3D" id="3.30.559.10">
    <property type="entry name" value="Chloramphenicol acetyltransferase-like domain"/>
    <property type="match status" value="1"/>
</dbReference>
<protein>
    <submittedName>
        <fullName evidence="3">Uncharacterized protein</fullName>
    </submittedName>
</protein>
<accession>A0A6D2I7I8</accession>
<dbReference type="GO" id="GO:0016747">
    <property type="term" value="F:acyltransferase activity, transferring groups other than amino-acyl groups"/>
    <property type="evidence" value="ECO:0007669"/>
    <property type="project" value="TreeGrafter"/>
</dbReference>
<evidence type="ECO:0000313" key="4">
    <source>
        <dbReference type="EMBL" id="CAA7034083.1"/>
    </source>
</evidence>
<name>A0A6D2I7I8_9BRAS</name>
<evidence type="ECO:0000313" key="5">
    <source>
        <dbReference type="Proteomes" id="UP000467841"/>
    </source>
</evidence>